<dbReference type="AlphaFoldDB" id="A0AAT9HNU8"/>
<accession>A0AAT9HNU8</accession>
<sequence>MAAMVRLSPLDDDGERVLPTLYSDNHLWLLPWESRTVTVSWPARSLGPGRPVLEAAVYNSRPTRIRP</sequence>
<name>A0AAT9HNU8_9ACTN</name>
<reference evidence="2" key="1">
    <citation type="submission" date="2024-06" db="EMBL/GenBank/DDBJ databases">
        <authorList>
            <consortium name="consrtm"/>
            <person name="Uemura M."/>
            <person name="Terahara T."/>
        </authorList>
    </citation>
    <scope>NUCLEOTIDE SEQUENCE</scope>
    <source>
        <strain evidence="2">KM77-8</strain>
    </source>
</reference>
<dbReference type="Gene3D" id="2.60.40.10">
    <property type="entry name" value="Immunoglobulins"/>
    <property type="match status" value="1"/>
</dbReference>
<dbReference type="InterPro" id="IPR013783">
    <property type="entry name" value="Ig-like_fold"/>
</dbReference>
<dbReference type="SUPFAM" id="SSF49303">
    <property type="entry name" value="beta-Galactosidase/glucuronidase domain"/>
    <property type="match status" value="1"/>
</dbReference>
<protein>
    <recommendedName>
        <fullName evidence="1">Exo-beta-D-glucosaminidase Ig-fold domain-containing protein</fullName>
    </recommendedName>
</protein>
<dbReference type="InterPro" id="IPR036156">
    <property type="entry name" value="Beta-gal/glucu_dom_sf"/>
</dbReference>
<dbReference type="EMBL" id="AP035768">
    <property type="protein sequence ID" value="BFO19028.1"/>
    <property type="molecule type" value="Genomic_DNA"/>
</dbReference>
<organism evidence="2">
    <name type="scientific">Streptomyces haneummycinicus</name>
    <dbReference type="NCBI Taxonomy" id="3074435"/>
    <lineage>
        <taxon>Bacteria</taxon>
        <taxon>Bacillati</taxon>
        <taxon>Actinomycetota</taxon>
        <taxon>Actinomycetes</taxon>
        <taxon>Kitasatosporales</taxon>
        <taxon>Streptomycetaceae</taxon>
        <taxon>Streptomyces</taxon>
    </lineage>
</organism>
<dbReference type="GO" id="GO:0005975">
    <property type="term" value="P:carbohydrate metabolic process"/>
    <property type="evidence" value="ECO:0007669"/>
    <property type="project" value="UniProtKB-ARBA"/>
</dbReference>
<feature type="domain" description="Exo-beta-D-glucosaminidase Ig-fold" evidence="1">
    <location>
        <begin position="2"/>
        <end position="59"/>
    </location>
</feature>
<proteinExistence type="predicted"/>
<dbReference type="Pfam" id="PF18368">
    <property type="entry name" value="Ig_GlcNase"/>
    <property type="match status" value="1"/>
</dbReference>
<reference evidence="2" key="2">
    <citation type="submission" date="2024-07" db="EMBL/GenBank/DDBJ databases">
        <title>Streptomyces haneummycinica sp. nov., a new antibiotic-producing actinobacterium isolated from marine sediment.</title>
        <authorList>
            <person name="Uemura M."/>
            <person name="Hamada M."/>
            <person name="Hirano S."/>
            <person name="Kobayashi K."/>
            <person name="Ohshiro T."/>
            <person name="Kobayashi T."/>
            <person name="Terahara T."/>
        </authorList>
    </citation>
    <scope>NUCLEOTIDE SEQUENCE</scope>
    <source>
        <strain evidence="2">KM77-8</strain>
    </source>
</reference>
<evidence type="ECO:0000313" key="2">
    <source>
        <dbReference type="EMBL" id="BFO19028.1"/>
    </source>
</evidence>
<evidence type="ECO:0000259" key="1">
    <source>
        <dbReference type="Pfam" id="PF18368"/>
    </source>
</evidence>
<gene>
    <name evidence="2" type="ORF">SHKM778_54160</name>
</gene>
<dbReference type="InterPro" id="IPR041351">
    <property type="entry name" value="Ig_GlcNase"/>
</dbReference>